<evidence type="ECO:0000313" key="3">
    <source>
        <dbReference type="Proteomes" id="UP000557217"/>
    </source>
</evidence>
<organism evidence="2 3">
    <name type="scientific">Ureibacillus thermosphaericus</name>
    <dbReference type="NCBI Taxonomy" id="51173"/>
    <lineage>
        <taxon>Bacteria</taxon>
        <taxon>Bacillati</taxon>
        <taxon>Bacillota</taxon>
        <taxon>Bacilli</taxon>
        <taxon>Bacillales</taxon>
        <taxon>Caryophanaceae</taxon>
        <taxon>Ureibacillus</taxon>
    </lineage>
</organism>
<sequence>MKFPHIIGRREIVRAALLGSITGIVGVLLFILILNSMNSTYTEQKHQNELIPVSSQQTEENEEDVKDGYSEQFYANQHGVFSSFEAATDFVYGYASLNTSAVVEIDGNYYVWSSVSTTKEGVVKSDDPPSFAKPFTLSAAGCSEPALKNLPSLLKSNDPAKFNFEGVENKEDFPPDWQTISFALSSISSDLSIIRMHLLAHYFTENDCLKIKF</sequence>
<reference evidence="2 3" key="1">
    <citation type="submission" date="2020-08" db="EMBL/GenBank/DDBJ databases">
        <title>Genomic Encyclopedia of Type Strains, Phase IV (KMG-IV): sequencing the most valuable type-strain genomes for metagenomic binning, comparative biology and taxonomic classification.</title>
        <authorList>
            <person name="Goeker M."/>
        </authorList>
    </citation>
    <scope>NUCLEOTIDE SEQUENCE [LARGE SCALE GENOMIC DNA]</scope>
    <source>
        <strain evidence="2 3">DSM 10633</strain>
    </source>
</reference>
<keyword evidence="3" id="KW-1185">Reference proteome</keyword>
<feature type="transmembrane region" description="Helical" evidence="1">
    <location>
        <begin position="12"/>
        <end position="34"/>
    </location>
</feature>
<keyword evidence="1" id="KW-0812">Transmembrane</keyword>
<name>A0A840PWP6_URETH</name>
<dbReference type="EMBL" id="JACHGZ010000015">
    <property type="protein sequence ID" value="MBB5149141.1"/>
    <property type="molecule type" value="Genomic_DNA"/>
</dbReference>
<dbReference type="RefSeq" id="WP_016838420.1">
    <property type="nucleotide sequence ID" value="NZ_AP018335.1"/>
</dbReference>
<comment type="caution">
    <text evidence="2">The sequence shown here is derived from an EMBL/GenBank/DDBJ whole genome shotgun (WGS) entry which is preliminary data.</text>
</comment>
<protein>
    <submittedName>
        <fullName evidence="2">Uncharacterized protein</fullName>
    </submittedName>
</protein>
<evidence type="ECO:0000256" key="1">
    <source>
        <dbReference type="SAM" id="Phobius"/>
    </source>
</evidence>
<keyword evidence="1" id="KW-1133">Transmembrane helix</keyword>
<accession>A0A840PWP6</accession>
<evidence type="ECO:0000313" key="2">
    <source>
        <dbReference type="EMBL" id="MBB5149141.1"/>
    </source>
</evidence>
<dbReference type="Proteomes" id="UP000557217">
    <property type="component" value="Unassembled WGS sequence"/>
</dbReference>
<dbReference type="AlphaFoldDB" id="A0A840PWP6"/>
<proteinExistence type="predicted"/>
<keyword evidence="1" id="KW-0472">Membrane</keyword>
<gene>
    <name evidence="2" type="ORF">HNR36_001528</name>
</gene>